<name>A0A2A2H164_METBR</name>
<accession>A0A2A2H164</accession>
<comment type="similarity">
    <text evidence="1">Belongs to the CutA family.</text>
</comment>
<dbReference type="OrthoDB" id="8015at2157"/>
<dbReference type="EMBL" id="LMVM01000040">
    <property type="protein sequence ID" value="PAV03122.1"/>
    <property type="molecule type" value="Genomic_DNA"/>
</dbReference>
<dbReference type="Pfam" id="PF03091">
    <property type="entry name" value="CutA1"/>
    <property type="match status" value="1"/>
</dbReference>
<dbReference type="RefSeq" id="WP_069583822.1">
    <property type="nucleotide sequence ID" value="NZ_LMVM01000040.1"/>
</dbReference>
<dbReference type="GO" id="GO:0005507">
    <property type="term" value="F:copper ion binding"/>
    <property type="evidence" value="ECO:0007669"/>
    <property type="project" value="TreeGrafter"/>
</dbReference>
<dbReference type="SUPFAM" id="SSF54913">
    <property type="entry name" value="GlnB-like"/>
    <property type="match status" value="1"/>
</dbReference>
<evidence type="ECO:0000313" key="3">
    <source>
        <dbReference type="Proteomes" id="UP000217784"/>
    </source>
</evidence>
<reference evidence="2 3" key="1">
    <citation type="journal article" date="2017" name="BMC Genomics">
        <title>Genomic analysis of methanogenic archaea reveals a shift towards energy conservation.</title>
        <authorList>
            <person name="Gilmore S.P."/>
            <person name="Henske J.K."/>
            <person name="Sexton J.A."/>
            <person name="Solomon K.V."/>
            <person name="Seppala S."/>
            <person name="Yoo J.I."/>
            <person name="Huyett L.M."/>
            <person name="Pressman A."/>
            <person name="Cogan J.Z."/>
            <person name="Kivenson V."/>
            <person name="Peng X."/>
            <person name="Tan Y."/>
            <person name="Valentine D.L."/>
            <person name="O'Malley M.A."/>
        </authorList>
    </citation>
    <scope>NUCLEOTIDE SEQUENCE [LARGE SCALE GENOMIC DNA]</scope>
    <source>
        <strain evidence="2 3">M.o.H.</strain>
    </source>
</reference>
<dbReference type="InterPro" id="IPR015867">
    <property type="entry name" value="N-reg_PII/ATP_PRibTrfase_C"/>
</dbReference>
<dbReference type="InterPro" id="IPR004323">
    <property type="entry name" value="Ion_tolerance_CutA"/>
</dbReference>
<organism evidence="2 3">
    <name type="scientific">Methanobacterium bryantii</name>
    <dbReference type="NCBI Taxonomy" id="2161"/>
    <lineage>
        <taxon>Archaea</taxon>
        <taxon>Methanobacteriati</taxon>
        <taxon>Methanobacteriota</taxon>
        <taxon>Methanomada group</taxon>
        <taxon>Methanobacteria</taxon>
        <taxon>Methanobacteriales</taxon>
        <taxon>Methanobacteriaceae</taxon>
        <taxon>Methanobacterium</taxon>
    </lineage>
</organism>
<dbReference type="PANTHER" id="PTHR23419:SF8">
    <property type="entry name" value="FI09726P"/>
    <property type="match status" value="1"/>
</dbReference>
<dbReference type="Gene3D" id="3.30.70.120">
    <property type="match status" value="1"/>
</dbReference>
<proteinExistence type="inferred from homology"/>
<keyword evidence="3" id="KW-1185">Reference proteome</keyword>
<dbReference type="AlphaFoldDB" id="A0A2A2H164"/>
<dbReference type="PANTHER" id="PTHR23419">
    <property type="entry name" value="DIVALENT CATION TOLERANCE CUTA-RELATED"/>
    <property type="match status" value="1"/>
</dbReference>
<dbReference type="Proteomes" id="UP000217784">
    <property type="component" value="Unassembled WGS sequence"/>
</dbReference>
<comment type="caution">
    <text evidence="2">The sequence shown here is derived from an EMBL/GenBank/DDBJ whole genome shotgun (WGS) entry which is preliminary data.</text>
</comment>
<dbReference type="GO" id="GO:0010038">
    <property type="term" value="P:response to metal ion"/>
    <property type="evidence" value="ECO:0007669"/>
    <property type="project" value="InterPro"/>
</dbReference>
<sequence length="103" mass="11847">MYALVYITTSGEKESKKIGRTIVEERLAGCINIISTIESLYWWKGEIEEDKESILLVKTKVSNIENIIKRVKEIHSYENPAILAIPIIEGSKEYLDYLDGEIR</sequence>
<evidence type="ECO:0000313" key="2">
    <source>
        <dbReference type="EMBL" id="PAV03122.1"/>
    </source>
</evidence>
<evidence type="ECO:0000256" key="1">
    <source>
        <dbReference type="ARBA" id="ARBA00010169"/>
    </source>
</evidence>
<dbReference type="InterPro" id="IPR011322">
    <property type="entry name" value="N-reg_PII-like_a/b"/>
</dbReference>
<protein>
    <submittedName>
        <fullName evidence="2">Divalent cation transporter</fullName>
    </submittedName>
</protein>
<gene>
    <name evidence="2" type="ORF">ASJ80_07585</name>
</gene>